<dbReference type="Gene3D" id="1.10.238.10">
    <property type="entry name" value="EF-hand"/>
    <property type="match status" value="5"/>
</dbReference>
<dbReference type="PANTHER" id="PTHR20875">
    <property type="entry name" value="EF-HAND CALCIUM-BINDING DOMAIN-CONTAINING PROTEIN 6-RELATED"/>
    <property type="match status" value="1"/>
</dbReference>
<evidence type="ECO:0000259" key="1">
    <source>
        <dbReference type="PROSITE" id="PS50222"/>
    </source>
</evidence>
<dbReference type="EMBL" id="BLXT01004960">
    <property type="protein sequence ID" value="GFO18561.1"/>
    <property type="molecule type" value="Genomic_DNA"/>
</dbReference>
<dbReference type="Proteomes" id="UP000735302">
    <property type="component" value="Unassembled WGS sequence"/>
</dbReference>
<feature type="domain" description="EF-hand" evidence="1">
    <location>
        <begin position="684"/>
        <end position="711"/>
    </location>
</feature>
<dbReference type="SMART" id="SM00054">
    <property type="entry name" value="EFh"/>
    <property type="match status" value="5"/>
</dbReference>
<dbReference type="SUPFAM" id="SSF47473">
    <property type="entry name" value="EF-hand"/>
    <property type="match status" value="4"/>
</dbReference>
<gene>
    <name evidence="2" type="ORF">PoB_004506600</name>
</gene>
<dbReference type="InterPro" id="IPR011992">
    <property type="entry name" value="EF-hand-dom_pair"/>
</dbReference>
<dbReference type="GO" id="GO:0005509">
    <property type="term" value="F:calcium ion binding"/>
    <property type="evidence" value="ECO:0007669"/>
    <property type="project" value="InterPro"/>
</dbReference>
<sequence length="985" mass="114776">MHKRNILAVAIPITVLDKLLGPETLNTTRVTKQPRTPSVVRINSKRAAQQNKRVKMAAPAVAASVEENIRTVAQTKRIRVNEFFQDYDKLRSGFVTAPQFFRCLWQTLSLKLNEDEERALCLKYGLLDNGKINYKQFCDAIDLNFDPTNIYTSPETQKNIPLEYLGTIRSKRPLTVDSESRLVGILRRMQQFYNVRGINLRTQYEDFDRHHKGVVSESQFYRNFPGPVDVDEEDMKTLVEKYNDPNNPGLVNYLNLHHDVLAVHKFVQGEKNPGQTLLDRDVDRVPLFPTKDPTLSEILDKVRVAVYKNGIRTIEFFKDHDKLRSGVITENQFICGLALACGKEAQLSRQEIQKIVEYYRLPDGRIQYKEFCDAMENAFNIPDLEKKPTESVQRPQRGTLSRGLKPLTELEEMRLHEVINTISDKVATDRIMIYQYFKDYDRSKAYTRVVTPTQFARILHFLGLNVNNQDLLLLLNKFQDPASGDVNYPAFVQAVDREFVGHTIDDADISDKNRTNVVIQAKEDKWVESPPVLFEELMARIRHIVLANRLRVNEYFQDYDGLRSGSISIPQFRRGLAVMGLSKLGHHDLNDNQFNLLVSNYSNPAKPDQVLWTQFCADVESVFTQEELELSPMAQVPRQEIFRVPKPGTTDWGNASKDHVDLYTETMNRIRQRVEHRRILCKPVFQDFDRHNNGHITRTQFRQAFKILEIPVEEPELHCLEALYCNDVGVCYTAFLADLEPQEPVPFMYVKRMEELRLTNSKQALPEQRAKTDLESVFLKIKTKVCKERLRVYEFMKDYDKLRSGRMLKTSFRRALNLARLDLLESEVAMLEDKYQSGRDTDFVEYLRFCQEIESIFTKDHLEKSPLEQVEQFVPDEEWTVTELTVEEEEKLQKCLLRISEKVRKHQMQLFPLFEDYDRVHNGAVSQSQFRRVLMELELASLASDTDVKLIWRKYQMQVGGRTDVNYIAFCEQVCQYAGFEYRKP</sequence>
<dbReference type="PROSITE" id="PS50222">
    <property type="entry name" value="EF_HAND_2"/>
    <property type="match status" value="1"/>
</dbReference>
<dbReference type="PANTHER" id="PTHR20875:SF0">
    <property type="entry name" value="GH12158P"/>
    <property type="match status" value="1"/>
</dbReference>
<dbReference type="InterPro" id="IPR052603">
    <property type="entry name" value="EFCB6"/>
</dbReference>
<evidence type="ECO:0000313" key="2">
    <source>
        <dbReference type="EMBL" id="GFO18561.1"/>
    </source>
</evidence>
<evidence type="ECO:0000313" key="3">
    <source>
        <dbReference type="Proteomes" id="UP000735302"/>
    </source>
</evidence>
<proteinExistence type="predicted"/>
<keyword evidence="3" id="KW-1185">Reference proteome</keyword>
<name>A0AAV4BDR7_9GAST</name>
<organism evidence="2 3">
    <name type="scientific">Plakobranchus ocellatus</name>
    <dbReference type="NCBI Taxonomy" id="259542"/>
    <lineage>
        <taxon>Eukaryota</taxon>
        <taxon>Metazoa</taxon>
        <taxon>Spiralia</taxon>
        <taxon>Lophotrochozoa</taxon>
        <taxon>Mollusca</taxon>
        <taxon>Gastropoda</taxon>
        <taxon>Heterobranchia</taxon>
        <taxon>Euthyneura</taxon>
        <taxon>Panpulmonata</taxon>
        <taxon>Sacoglossa</taxon>
        <taxon>Placobranchoidea</taxon>
        <taxon>Plakobranchidae</taxon>
        <taxon>Plakobranchus</taxon>
    </lineage>
</organism>
<comment type="caution">
    <text evidence="2">The sequence shown here is derived from an EMBL/GenBank/DDBJ whole genome shotgun (WGS) entry which is preliminary data.</text>
</comment>
<accession>A0AAV4BDR7</accession>
<dbReference type="InterPro" id="IPR002048">
    <property type="entry name" value="EF_hand_dom"/>
</dbReference>
<protein>
    <recommendedName>
        <fullName evidence="1">EF-hand domain-containing protein</fullName>
    </recommendedName>
</protein>
<dbReference type="AlphaFoldDB" id="A0AAV4BDR7"/>
<reference evidence="2 3" key="1">
    <citation type="journal article" date="2021" name="Elife">
        <title>Chloroplast acquisition without the gene transfer in kleptoplastic sea slugs, Plakobranchus ocellatus.</title>
        <authorList>
            <person name="Maeda T."/>
            <person name="Takahashi S."/>
            <person name="Yoshida T."/>
            <person name="Shimamura S."/>
            <person name="Takaki Y."/>
            <person name="Nagai Y."/>
            <person name="Toyoda A."/>
            <person name="Suzuki Y."/>
            <person name="Arimoto A."/>
            <person name="Ishii H."/>
            <person name="Satoh N."/>
            <person name="Nishiyama T."/>
            <person name="Hasebe M."/>
            <person name="Maruyama T."/>
            <person name="Minagawa J."/>
            <person name="Obokata J."/>
            <person name="Shigenobu S."/>
        </authorList>
    </citation>
    <scope>NUCLEOTIDE SEQUENCE [LARGE SCALE GENOMIC DNA]</scope>
</reference>